<protein>
    <submittedName>
        <fullName evidence="2">MerC mercury resistance protein</fullName>
    </submittedName>
</protein>
<organism evidence="2 3">
    <name type="scientific">Pseudofulvimonas gallinarii</name>
    <dbReference type="NCBI Taxonomy" id="634155"/>
    <lineage>
        <taxon>Bacteria</taxon>
        <taxon>Pseudomonadati</taxon>
        <taxon>Pseudomonadota</taxon>
        <taxon>Gammaproteobacteria</taxon>
        <taxon>Lysobacterales</taxon>
        <taxon>Rhodanobacteraceae</taxon>
        <taxon>Pseudofulvimonas</taxon>
    </lineage>
</organism>
<evidence type="ECO:0000313" key="3">
    <source>
        <dbReference type="Proteomes" id="UP000294599"/>
    </source>
</evidence>
<dbReference type="Pfam" id="PF03203">
    <property type="entry name" value="MerC"/>
    <property type="match status" value="1"/>
</dbReference>
<proteinExistence type="predicted"/>
<feature type="transmembrane region" description="Helical" evidence="1">
    <location>
        <begin position="21"/>
        <end position="46"/>
    </location>
</feature>
<accession>A0A4S3L265</accession>
<dbReference type="GO" id="GO:0016020">
    <property type="term" value="C:membrane"/>
    <property type="evidence" value="ECO:0007669"/>
    <property type="project" value="InterPro"/>
</dbReference>
<dbReference type="Proteomes" id="UP000294599">
    <property type="component" value="Unassembled WGS sequence"/>
</dbReference>
<dbReference type="OrthoDB" id="5966279at2"/>
<evidence type="ECO:0000256" key="1">
    <source>
        <dbReference type="SAM" id="Phobius"/>
    </source>
</evidence>
<keyword evidence="1" id="KW-0812">Transmembrane</keyword>
<comment type="caution">
    <text evidence="2">The sequence shown here is derived from an EMBL/GenBank/DDBJ whole genome shotgun (WGS) entry which is preliminary data.</text>
</comment>
<dbReference type="InterPro" id="IPR004891">
    <property type="entry name" value="Mercury-R_MerC"/>
</dbReference>
<feature type="transmembrane region" description="Helical" evidence="1">
    <location>
        <begin position="76"/>
        <end position="93"/>
    </location>
</feature>
<dbReference type="EMBL" id="SMAF01000005">
    <property type="protein sequence ID" value="TCS99615.1"/>
    <property type="molecule type" value="Genomic_DNA"/>
</dbReference>
<name>A0A4S3L265_9GAMM</name>
<keyword evidence="1" id="KW-0472">Membrane</keyword>
<evidence type="ECO:0000313" key="2">
    <source>
        <dbReference type="EMBL" id="TCS99615.1"/>
    </source>
</evidence>
<keyword evidence="3" id="KW-1185">Reference proteome</keyword>
<reference evidence="2 3" key="1">
    <citation type="submission" date="2019-03" db="EMBL/GenBank/DDBJ databases">
        <title>Genomic Encyclopedia of Type Strains, Phase IV (KMG-IV): sequencing the most valuable type-strain genomes for metagenomic binning, comparative biology and taxonomic classification.</title>
        <authorList>
            <person name="Goeker M."/>
        </authorList>
    </citation>
    <scope>NUCLEOTIDE SEQUENCE [LARGE SCALE GENOMIC DNA]</scope>
    <source>
        <strain evidence="2 3">DSM 21944</strain>
    </source>
</reference>
<keyword evidence="1" id="KW-1133">Transmembrane helix</keyword>
<gene>
    <name evidence="2" type="ORF">EDC25_10548</name>
</gene>
<dbReference type="AlphaFoldDB" id="A0A4S3L265"/>
<sequence>MALSSSVWQRGVDRLGVGAAWLCAVHCAAWPLLLALLPALGAWSLAGLEEGFVVFAAILGLGSLITGYRRHRTFRAFWFLIPGLVLLAIGAFSELHDDVVWHAVFMTAGGVLVGAAHLVNLRLSHGHVHDASCGHLPAAHSLAPPGVMPMRAVEPERRAL</sequence>
<feature type="transmembrane region" description="Helical" evidence="1">
    <location>
        <begin position="99"/>
        <end position="119"/>
    </location>
</feature>
<dbReference type="GO" id="GO:0015097">
    <property type="term" value="F:mercury ion transmembrane transporter activity"/>
    <property type="evidence" value="ECO:0007669"/>
    <property type="project" value="InterPro"/>
</dbReference>
<feature type="transmembrane region" description="Helical" evidence="1">
    <location>
        <begin position="52"/>
        <end position="69"/>
    </location>
</feature>